<protein>
    <submittedName>
        <fullName evidence="1">Uncharacterized protein</fullName>
    </submittedName>
</protein>
<reference evidence="1 2" key="1">
    <citation type="submission" date="2015-10" db="EMBL/GenBank/DDBJ databases">
        <title>Genome analyses suggest a sexual origin of heterokaryosis in a supposedly ancient asexual fungus.</title>
        <authorList>
            <person name="Ropars J."/>
            <person name="Sedzielewska K."/>
            <person name="Noel J."/>
            <person name="Charron P."/>
            <person name="Farinelli L."/>
            <person name="Marton T."/>
            <person name="Kruger M."/>
            <person name="Pelin A."/>
            <person name="Brachmann A."/>
            <person name="Corradi N."/>
        </authorList>
    </citation>
    <scope>NUCLEOTIDE SEQUENCE [LARGE SCALE GENOMIC DNA]</scope>
    <source>
        <strain evidence="1 2">A4</strain>
    </source>
</reference>
<evidence type="ECO:0000313" key="1">
    <source>
        <dbReference type="EMBL" id="PKY52597.1"/>
    </source>
</evidence>
<dbReference type="EMBL" id="LLXI01001234">
    <property type="protein sequence ID" value="PKY52597.1"/>
    <property type="molecule type" value="Genomic_DNA"/>
</dbReference>
<name>A0A2I1H165_9GLOM</name>
<evidence type="ECO:0000313" key="2">
    <source>
        <dbReference type="Proteomes" id="UP000234323"/>
    </source>
</evidence>
<proteinExistence type="predicted"/>
<comment type="caution">
    <text evidence="1">The sequence shown here is derived from an EMBL/GenBank/DDBJ whole genome shotgun (WGS) entry which is preliminary data.</text>
</comment>
<accession>A0A2I1H165</accession>
<gene>
    <name evidence="1" type="ORF">RhiirA4_470328</name>
</gene>
<dbReference type="Proteomes" id="UP000234323">
    <property type="component" value="Unassembled WGS sequence"/>
</dbReference>
<keyword evidence="2" id="KW-1185">Reference proteome</keyword>
<dbReference type="AlphaFoldDB" id="A0A2I1H165"/>
<organism evidence="1 2">
    <name type="scientific">Rhizophagus irregularis</name>
    <dbReference type="NCBI Taxonomy" id="588596"/>
    <lineage>
        <taxon>Eukaryota</taxon>
        <taxon>Fungi</taxon>
        <taxon>Fungi incertae sedis</taxon>
        <taxon>Mucoromycota</taxon>
        <taxon>Glomeromycotina</taxon>
        <taxon>Glomeromycetes</taxon>
        <taxon>Glomerales</taxon>
        <taxon>Glomeraceae</taxon>
        <taxon>Rhizophagus</taxon>
    </lineage>
</organism>
<sequence length="52" mass="6131">MSRDVRMIDNSYISMFFDCHFHLKMEEVSIADVAKGLNTEKLIEYLQKGFKT</sequence>